<accession>A0A0C9VLQ4</accession>
<dbReference type="PROSITE" id="PS50192">
    <property type="entry name" value="T_SNARE"/>
    <property type="match status" value="1"/>
</dbReference>
<evidence type="ECO:0000256" key="3">
    <source>
        <dbReference type="ARBA" id="ARBA00022692"/>
    </source>
</evidence>
<name>A0A0C9VLQ4_SPHS4</name>
<dbReference type="SMART" id="SM00397">
    <property type="entry name" value="t_SNARE"/>
    <property type="match status" value="1"/>
</dbReference>
<evidence type="ECO:0000256" key="1">
    <source>
        <dbReference type="ARBA" id="ARBA00004394"/>
    </source>
</evidence>
<dbReference type="AlphaFoldDB" id="A0A0C9VLQ4"/>
<evidence type="ECO:0000259" key="10">
    <source>
        <dbReference type="PROSITE" id="PS50192"/>
    </source>
</evidence>
<dbReference type="Gene3D" id="1.20.5.110">
    <property type="match status" value="1"/>
</dbReference>
<evidence type="ECO:0000256" key="9">
    <source>
        <dbReference type="SAM" id="Phobius"/>
    </source>
</evidence>
<keyword evidence="7 9" id="KW-0472">Membrane</keyword>
<feature type="domain" description="T-SNARE coiled-coil homology" evidence="10">
    <location>
        <begin position="8"/>
        <end position="70"/>
    </location>
</feature>
<feature type="transmembrane region" description="Helical" evidence="9">
    <location>
        <begin position="82"/>
        <end position="103"/>
    </location>
</feature>
<organism evidence="11 12">
    <name type="scientific">Sphaerobolus stellatus (strain SS14)</name>
    <dbReference type="NCBI Taxonomy" id="990650"/>
    <lineage>
        <taxon>Eukaryota</taxon>
        <taxon>Fungi</taxon>
        <taxon>Dikarya</taxon>
        <taxon>Basidiomycota</taxon>
        <taxon>Agaricomycotina</taxon>
        <taxon>Agaricomycetes</taxon>
        <taxon>Phallomycetidae</taxon>
        <taxon>Geastrales</taxon>
        <taxon>Sphaerobolaceae</taxon>
        <taxon>Sphaerobolus</taxon>
    </lineage>
</organism>
<evidence type="ECO:0000313" key="12">
    <source>
        <dbReference type="Proteomes" id="UP000054279"/>
    </source>
</evidence>
<gene>
    <name evidence="11" type="ORF">M422DRAFT_258647</name>
</gene>
<dbReference type="Proteomes" id="UP000054279">
    <property type="component" value="Unassembled WGS sequence"/>
</dbReference>
<evidence type="ECO:0000256" key="4">
    <source>
        <dbReference type="ARBA" id="ARBA00022927"/>
    </source>
</evidence>
<keyword evidence="4" id="KW-0653">Protein transport</keyword>
<evidence type="ECO:0000256" key="2">
    <source>
        <dbReference type="ARBA" id="ARBA00022448"/>
    </source>
</evidence>
<dbReference type="HOGENOM" id="CLU_150783_2_0_1"/>
<dbReference type="GO" id="GO:0015031">
    <property type="term" value="P:protein transport"/>
    <property type="evidence" value="ECO:0007669"/>
    <property type="project" value="UniProtKB-KW"/>
</dbReference>
<dbReference type="InterPro" id="IPR039899">
    <property type="entry name" value="BET1_SNARE"/>
</dbReference>
<protein>
    <recommendedName>
        <fullName evidence="10">t-SNARE coiled-coil homology domain-containing protein</fullName>
    </recommendedName>
</protein>
<evidence type="ECO:0000256" key="8">
    <source>
        <dbReference type="ARBA" id="ARBA00046280"/>
    </source>
</evidence>
<keyword evidence="3 9" id="KW-0812">Transmembrane</keyword>
<dbReference type="SUPFAM" id="SSF58038">
    <property type="entry name" value="SNARE fusion complex"/>
    <property type="match status" value="1"/>
</dbReference>
<comment type="subcellular location">
    <subcellularLocation>
        <location evidence="8">Endomembrane system</location>
        <topology evidence="8">Single-pass type IV membrane protein</topology>
    </subcellularLocation>
    <subcellularLocation>
        <location evidence="1">Golgi apparatus membrane</location>
    </subcellularLocation>
</comment>
<dbReference type="InterPro" id="IPR000727">
    <property type="entry name" value="T_SNARE_dom"/>
</dbReference>
<keyword evidence="6" id="KW-0333">Golgi apparatus</keyword>
<dbReference type="EMBL" id="KN837158">
    <property type="protein sequence ID" value="KIJ38770.1"/>
    <property type="molecule type" value="Genomic_DNA"/>
</dbReference>
<dbReference type="CDD" id="cd15853">
    <property type="entry name" value="SNARE_Bet1"/>
    <property type="match status" value="1"/>
</dbReference>
<evidence type="ECO:0000256" key="7">
    <source>
        <dbReference type="ARBA" id="ARBA00023136"/>
    </source>
</evidence>
<dbReference type="GO" id="GO:0000139">
    <property type="term" value="C:Golgi membrane"/>
    <property type="evidence" value="ECO:0007669"/>
    <property type="project" value="UniProtKB-SubCell"/>
</dbReference>
<dbReference type="OrthoDB" id="3063237at2759"/>
<evidence type="ECO:0000313" key="11">
    <source>
        <dbReference type="EMBL" id="KIJ38770.1"/>
    </source>
</evidence>
<proteinExistence type="predicted"/>
<evidence type="ECO:0000256" key="6">
    <source>
        <dbReference type="ARBA" id="ARBA00023034"/>
    </source>
</evidence>
<keyword evidence="2" id="KW-0813">Transport</keyword>
<keyword evidence="5 9" id="KW-1133">Transmembrane helix</keyword>
<evidence type="ECO:0000256" key="5">
    <source>
        <dbReference type="ARBA" id="ARBA00022989"/>
    </source>
</evidence>
<reference evidence="11 12" key="1">
    <citation type="submission" date="2014-06" db="EMBL/GenBank/DDBJ databases">
        <title>Evolutionary Origins and Diversification of the Mycorrhizal Mutualists.</title>
        <authorList>
            <consortium name="DOE Joint Genome Institute"/>
            <consortium name="Mycorrhizal Genomics Consortium"/>
            <person name="Kohler A."/>
            <person name="Kuo A."/>
            <person name="Nagy L.G."/>
            <person name="Floudas D."/>
            <person name="Copeland A."/>
            <person name="Barry K.W."/>
            <person name="Cichocki N."/>
            <person name="Veneault-Fourrey C."/>
            <person name="LaButti K."/>
            <person name="Lindquist E.A."/>
            <person name="Lipzen A."/>
            <person name="Lundell T."/>
            <person name="Morin E."/>
            <person name="Murat C."/>
            <person name="Riley R."/>
            <person name="Ohm R."/>
            <person name="Sun H."/>
            <person name="Tunlid A."/>
            <person name="Henrissat B."/>
            <person name="Grigoriev I.V."/>
            <person name="Hibbett D.S."/>
            <person name="Martin F."/>
        </authorList>
    </citation>
    <scope>NUCLEOTIDE SEQUENCE [LARGE SCALE GENOMIC DNA]</scope>
    <source>
        <strain evidence="11 12">SS14</strain>
    </source>
</reference>
<keyword evidence="12" id="KW-1185">Reference proteome</keyword>
<sequence length="107" mass="12113">MSASNAAQTYESQNDQQLEDLHSKIRNLRGVTTDIYDDVERQNTMLDDTGNVFNSFGTSLAQSSRRALDAFGPGGSLRRFRLLAMVSAGLVGLWILWHLFSWIRAWF</sequence>
<dbReference type="PANTHER" id="PTHR12791">
    <property type="entry name" value="GOLGI SNARE BET1-RELATED"/>
    <property type="match status" value="1"/>
</dbReference>